<comment type="caution">
    <text evidence="2">The sequence shown here is derived from an EMBL/GenBank/DDBJ whole genome shotgun (WGS) entry which is preliminary data.</text>
</comment>
<reference evidence="2" key="1">
    <citation type="journal article" date="2023" name="Science">
        <title>Genome structures resolve the early diversification of teleost fishes.</title>
        <authorList>
            <person name="Parey E."/>
            <person name="Louis A."/>
            <person name="Montfort J."/>
            <person name="Bouchez O."/>
            <person name="Roques C."/>
            <person name="Iampietro C."/>
            <person name="Lluch J."/>
            <person name="Castinel A."/>
            <person name="Donnadieu C."/>
            <person name="Desvignes T."/>
            <person name="Floi Bucao C."/>
            <person name="Jouanno E."/>
            <person name="Wen M."/>
            <person name="Mejri S."/>
            <person name="Dirks R."/>
            <person name="Jansen H."/>
            <person name="Henkel C."/>
            <person name="Chen W.J."/>
            <person name="Zahm M."/>
            <person name="Cabau C."/>
            <person name="Klopp C."/>
            <person name="Thompson A.W."/>
            <person name="Robinson-Rechavi M."/>
            <person name="Braasch I."/>
            <person name="Lecointre G."/>
            <person name="Bobe J."/>
            <person name="Postlethwait J.H."/>
            <person name="Berthelot C."/>
            <person name="Roest Crollius H."/>
            <person name="Guiguen Y."/>
        </authorList>
    </citation>
    <scope>NUCLEOTIDE SEQUENCE</scope>
    <source>
        <strain evidence="2">NC1722</strain>
    </source>
</reference>
<organism evidence="2 3">
    <name type="scientific">Aldrovandia affinis</name>
    <dbReference type="NCBI Taxonomy" id="143900"/>
    <lineage>
        <taxon>Eukaryota</taxon>
        <taxon>Metazoa</taxon>
        <taxon>Chordata</taxon>
        <taxon>Craniata</taxon>
        <taxon>Vertebrata</taxon>
        <taxon>Euteleostomi</taxon>
        <taxon>Actinopterygii</taxon>
        <taxon>Neopterygii</taxon>
        <taxon>Teleostei</taxon>
        <taxon>Notacanthiformes</taxon>
        <taxon>Halosauridae</taxon>
        <taxon>Aldrovandia</taxon>
    </lineage>
</organism>
<sequence>MASCLIKPHSLCRVDEGQQAGERTPRAHMPPQTEAQTSQPRGAAPEPSPTGTEPRTDLTVGVKRFASKVCPAFRRTMADMT</sequence>
<accession>A0AAD7WPC6</accession>
<dbReference type="Proteomes" id="UP001221898">
    <property type="component" value="Unassembled WGS sequence"/>
</dbReference>
<gene>
    <name evidence="2" type="ORF">AAFF_G00337380</name>
</gene>
<keyword evidence="3" id="KW-1185">Reference proteome</keyword>
<protein>
    <submittedName>
        <fullName evidence="2">Uncharacterized protein</fullName>
    </submittedName>
</protein>
<dbReference type="EMBL" id="JAINUG010000053">
    <property type="protein sequence ID" value="KAJ8404471.1"/>
    <property type="molecule type" value="Genomic_DNA"/>
</dbReference>
<name>A0AAD7WPC6_9TELE</name>
<proteinExistence type="predicted"/>
<evidence type="ECO:0000256" key="1">
    <source>
        <dbReference type="SAM" id="MobiDB-lite"/>
    </source>
</evidence>
<feature type="region of interest" description="Disordered" evidence="1">
    <location>
        <begin position="1"/>
        <end position="59"/>
    </location>
</feature>
<evidence type="ECO:0000313" key="3">
    <source>
        <dbReference type="Proteomes" id="UP001221898"/>
    </source>
</evidence>
<dbReference type="AlphaFoldDB" id="A0AAD7WPC6"/>
<evidence type="ECO:0000313" key="2">
    <source>
        <dbReference type="EMBL" id="KAJ8404471.1"/>
    </source>
</evidence>